<reference evidence="2" key="1">
    <citation type="journal article" date="2020" name="Stud. Mycol.">
        <title>101 Dothideomycetes genomes: a test case for predicting lifestyles and emergence of pathogens.</title>
        <authorList>
            <person name="Haridas S."/>
            <person name="Albert R."/>
            <person name="Binder M."/>
            <person name="Bloem J."/>
            <person name="Labutti K."/>
            <person name="Salamov A."/>
            <person name="Andreopoulos B."/>
            <person name="Baker S."/>
            <person name="Barry K."/>
            <person name="Bills G."/>
            <person name="Bluhm B."/>
            <person name="Cannon C."/>
            <person name="Castanera R."/>
            <person name="Culley D."/>
            <person name="Daum C."/>
            <person name="Ezra D."/>
            <person name="Gonzalez J."/>
            <person name="Henrissat B."/>
            <person name="Kuo A."/>
            <person name="Liang C."/>
            <person name="Lipzen A."/>
            <person name="Lutzoni F."/>
            <person name="Magnuson J."/>
            <person name="Mondo S."/>
            <person name="Nolan M."/>
            <person name="Ohm R."/>
            <person name="Pangilinan J."/>
            <person name="Park H.-J."/>
            <person name="Ramirez L."/>
            <person name="Alfaro M."/>
            <person name="Sun H."/>
            <person name="Tritt A."/>
            <person name="Yoshinaga Y."/>
            <person name="Zwiers L.-H."/>
            <person name="Turgeon B."/>
            <person name="Goodwin S."/>
            <person name="Spatafora J."/>
            <person name="Crous P."/>
            <person name="Grigoriev I."/>
        </authorList>
    </citation>
    <scope>NUCLEOTIDE SEQUENCE</scope>
    <source>
        <strain evidence="2">SCOH1-5</strain>
    </source>
</reference>
<feature type="region of interest" description="Disordered" evidence="1">
    <location>
        <begin position="22"/>
        <end position="82"/>
    </location>
</feature>
<dbReference type="AlphaFoldDB" id="A0A6A6F4C0"/>
<feature type="region of interest" description="Disordered" evidence="1">
    <location>
        <begin position="308"/>
        <end position="341"/>
    </location>
</feature>
<sequence length="424" mass="48497">MPYPVAYLPATTTVPEDKMEAYKNSKTFPESQTSPPKAVNHMSNTNINESKNSSWSFSPRKTLRKKSKVSRELNKSFNQGEHSKNEAPYISLAKRVEIRCLLSCAKADYDSPSEDYYAWVPRLRAISLKKKAEDQEQKVRRMKGFYQLRTEDIPNVVSPRKWTIRRVDVTDDEGEEERTESSQEEREEGMIENDEQEELGDDEDPAAAAAAGDTQETFWDVSESLASRERERRPRRNAFDASAPENRSLLFGHEGGDVREFADDDDDDDDDPFFSKTRLLQKTDSNTNIPRKRPSFCLATNCGGKIRFSHPRPLTPVEEGDETATESDEYGSCRTSEYDESPEICTAERQEMRVVRLSIGAKAELERLRGERDEDGVPEKEKADETVEEEQDEDEWRVGSIWEQIGRRRVNGGRLWVSPPESGT</sequence>
<feature type="region of interest" description="Disordered" evidence="1">
    <location>
        <begin position="167"/>
        <end position="277"/>
    </location>
</feature>
<dbReference type="Proteomes" id="UP000799539">
    <property type="component" value="Unassembled WGS sequence"/>
</dbReference>
<protein>
    <submittedName>
        <fullName evidence="2">Uncharacterized protein</fullName>
    </submittedName>
</protein>
<feature type="compositionally biased region" description="Basic and acidic residues" evidence="1">
    <location>
        <begin position="367"/>
        <end position="385"/>
    </location>
</feature>
<gene>
    <name evidence="2" type="ORF">CERZMDRAFT_101208</name>
</gene>
<feature type="region of interest" description="Disordered" evidence="1">
    <location>
        <begin position="367"/>
        <end position="398"/>
    </location>
</feature>
<feature type="compositionally biased region" description="Acidic residues" evidence="1">
    <location>
        <begin position="386"/>
        <end position="395"/>
    </location>
</feature>
<feature type="compositionally biased region" description="Acidic residues" evidence="1">
    <location>
        <begin position="318"/>
        <end position="329"/>
    </location>
</feature>
<evidence type="ECO:0000313" key="3">
    <source>
        <dbReference type="Proteomes" id="UP000799539"/>
    </source>
</evidence>
<keyword evidence="3" id="KW-1185">Reference proteome</keyword>
<dbReference type="OrthoDB" id="3650004at2759"/>
<feature type="compositionally biased region" description="Polar residues" evidence="1">
    <location>
        <begin position="24"/>
        <end position="59"/>
    </location>
</feature>
<evidence type="ECO:0000313" key="2">
    <source>
        <dbReference type="EMBL" id="KAF2208765.1"/>
    </source>
</evidence>
<organism evidence="2 3">
    <name type="scientific">Cercospora zeae-maydis SCOH1-5</name>
    <dbReference type="NCBI Taxonomy" id="717836"/>
    <lineage>
        <taxon>Eukaryota</taxon>
        <taxon>Fungi</taxon>
        <taxon>Dikarya</taxon>
        <taxon>Ascomycota</taxon>
        <taxon>Pezizomycotina</taxon>
        <taxon>Dothideomycetes</taxon>
        <taxon>Dothideomycetidae</taxon>
        <taxon>Mycosphaerellales</taxon>
        <taxon>Mycosphaerellaceae</taxon>
        <taxon>Cercospora</taxon>
    </lineage>
</organism>
<evidence type="ECO:0000256" key="1">
    <source>
        <dbReference type="SAM" id="MobiDB-lite"/>
    </source>
</evidence>
<dbReference type="EMBL" id="ML992692">
    <property type="protein sequence ID" value="KAF2208765.1"/>
    <property type="molecule type" value="Genomic_DNA"/>
</dbReference>
<name>A0A6A6F4C0_9PEZI</name>
<accession>A0A6A6F4C0</accession>
<feature type="compositionally biased region" description="Acidic residues" evidence="1">
    <location>
        <begin position="262"/>
        <end position="272"/>
    </location>
</feature>
<dbReference type="PANTHER" id="PTHR35711">
    <property type="entry name" value="EXPRESSED PROTEIN"/>
    <property type="match status" value="1"/>
</dbReference>
<feature type="compositionally biased region" description="Acidic residues" evidence="1">
    <location>
        <begin position="185"/>
        <end position="205"/>
    </location>
</feature>
<dbReference type="PANTHER" id="PTHR35711:SF1">
    <property type="entry name" value="ECTODERMAL, ISOFORM F"/>
    <property type="match status" value="1"/>
</dbReference>
<proteinExistence type="predicted"/>